<evidence type="ECO:0000256" key="7">
    <source>
        <dbReference type="ARBA" id="ARBA00023015"/>
    </source>
</evidence>
<dbReference type="Pfam" id="PF01325">
    <property type="entry name" value="Fe_dep_repress"/>
    <property type="match status" value="1"/>
</dbReference>
<dbReference type="GO" id="GO:0003677">
    <property type="term" value="F:DNA binding"/>
    <property type="evidence" value="ECO:0007669"/>
    <property type="project" value="UniProtKB-KW"/>
</dbReference>
<proteinExistence type="inferred from homology"/>
<comment type="subcellular location">
    <subcellularLocation>
        <location evidence="1">Cytoplasm</location>
    </subcellularLocation>
</comment>
<dbReference type="InterPro" id="IPR038157">
    <property type="entry name" value="FeoA_core_dom"/>
</dbReference>
<dbReference type="InterPro" id="IPR022687">
    <property type="entry name" value="HTH_DTXR"/>
</dbReference>
<dbReference type="PANTHER" id="PTHR33238">
    <property type="entry name" value="IRON (METAL) DEPENDENT REPRESSOR, DTXR FAMILY"/>
    <property type="match status" value="1"/>
</dbReference>
<protein>
    <recommendedName>
        <fullName evidence="12">Manganese transport regulator</fullName>
    </recommendedName>
</protein>
<dbReference type="Gene3D" id="1.10.60.10">
    <property type="entry name" value="Iron dependent repressor, metal binding and dimerisation domain"/>
    <property type="match status" value="1"/>
</dbReference>
<dbReference type="GO" id="GO:0046983">
    <property type="term" value="F:protein dimerization activity"/>
    <property type="evidence" value="ECO:0007669"/>
    <property type="project" value="InterPro"/>
</dbReference>
<dbReference type="SUPFAM" id="SSF47979">
    <property type="entry name" value="Iron-dependent repressor protein, dimerization domain"/>
    <property type="match status" value="1"/>
</dbReference>
<comment type="subunit">
    <text evidence="3">Homodimer.</text>
</comment>
<dbReference type="Pfam" id="PF02742">
    <property type="entry name" value="Fe_dep_repr_C"/>
    <property type="match status" value="1"/>
</dbReference>
<dbReference type="InterPro" id="IPR036388">
    <property type="entry name" value="WH-like_DNA-bd_sf"/>
</dbReference>
<dbReference type="SUPFAM" id="SSF46785">
    <property type="entry name" value="Winged helix' DNA-binding domain"/>
    <property type="match status" value="1"/>
</dbReference>
<dbReference type="EMBL" id="LR134479">
    <property type="protein sequence ID" value="VEI22107.1"/>
    <property type="molecule type" value="Genomic_DNA"/>
</dbReference>
<keyword evidence="4" id="KW-0963">Cytoplasm</keyword>
<dbReference type="Gene3D" id="1.10.10.10">
    <property type="entry name" value="Winged helix-like DNA-binding domain superfamily/Winged helix DNA-binding domain"/>
    <property type="match status" value="1"/>
</dbReference>
<organism evidence="14 15">
    <name type="scientific">Rothia aeria</name>
    <dbReference type="NCBI Taxonomy" id="172042"/>
    <lineage>
        <taxon>Bacteria</taxon>
        <taxon>Bacillati</taxon>
        <taxon>Actinomycetota</taxon>
        <taxon>Actinomycetes</taxon>
        <taxon>Micrococcales</taxon>
        <taxon>Micrococcaceae</taxon>
        <taxon>Rothia</taxon>
    </lineage>
</organism>
<name>A0A7Z9A3C7_9MICC</name>
<keyword evidence="10" id="KW-0804">Transcription</keyword>
<evidence type="ECO:0000256" key="2">
    <source>
        <dbReference type="ARBA" id="ARBA00007871"/>
    </source>
</evidence>
<dbReference type="GO" id="GO:0005737">
    <property type="term" value="C:cytoplasm"/>
    <property type="evidence" value="ECO:0007669"/>
    <property type="project" value="UniProtKB-SubCell"/>
</dbReference>
<evidence type="ECO:0000256" key="3">
    <source>
        <dbReference type="ARBA" id="ARBA00011738"/>
    </source>
</evidence>
<dbReference type="PANTHER" id="PTHR33238:SF11">
    <property type="entry name" value="TRANSCRIPTIONAL REGULATOR MNTR"/>
    <property type="match status" value="1"/>
</dbReference>
<evidence type="ECO:0000256" key="11">
    <source>
        <dbReference type="ARBA" id="ARBA00023211"/>
    </source>
</evidence>
<gene>
    <name evidence="14" type="primary">ideR_1</name>
    <name evidence="14" type="ORF">NCTC10207_00173</name>
</gene>
<sequence>MPLSELSASTQNYLKAIWSLEEWSNMPATASALAERMGLRASSVSDGLKRLAAADLIEHQRYGTIELTELGRTYAVAMIRRHRLIETFLVETLGYTWDRVHDEAEVLEHAVSDFMIERIDTVLGHPSRDPHGDPIPDASGRISFPHTVPLSQCEPGETVVLERINDSDPKLLRYLSEHGFTPGAHLAIEEGAPFSEAINVRVIAPADAGTASAQTPAAPPQTTVPLGAAAATDLFVSRP</sequence>
<dbReference type="PROSITE" id="PS50944">
    <property type="entry name" value="HTH_DTXR"/>
    <property type="match status" value="1"/>
</dbReference>
<dbReference type="InterPro" id="IPR001367">
    <property type="entry name" value="Fe_dep_repressor"/>
</dbReference>
<evidence type="ECO:0000313" key="15">
    <source>
        <dbReference type="Proteomes" id="UP000282386"/>
    </source>
</evidence>
<evidence type="ECO:0000313" key="14">
    <source>
        <dbReference type="EMBL" id="VEI22107.1"/>
    </source>
</evidence>
<keyword evidence="9" id="KW-0010">Activator</keyword>
<dbReference type="InterPro" id="IPR008988">
    <property type="entry name" value="Transcriptional_repressor_C"/>
</dbReference>
<keyword evidence="6" id="KW-0408">Iron</keyword>
<accession>A0A7Z9A3C7</accession>
<dbReference type="Pfam" id="PF04023">
    <property type="entry name" value="FeoA"/>
    <property type="match status" value="1"/>
</dbReference>
<dbReference type="SUPFAM" id="SSF50037">
    <property type="entry name" value="C-terminal domain of transcriptional repressors"/>
    <property type="match status" value="1"/>
</dbReference>
<evidence type="ECO:0000256" key="5">
    <source>
        <dbReference type="ARBA" id="ARBA00022491"/>
    </source>
</evidence>
<evidence type="ECO:0000259" key="13">
    <source>
        <dbReference type="PROSITE" id="PS50944"/>
    </source>
</evidence>
<dbReference type="InterPro" id="IPR007167">
    <property type="entry name" value="Fe-transptr_FeoA-like"/>
</dbReference>
<dbReference type="InterPro" id="IPR022689">
    <property type="entry name" value="Iron_dep_repressor"/>
</dbReference>
<dbReference type="Proteomes" id="UP000282386">
    <property type="component" value="Chromosome"/>
</dbReference>
<keyword evidence="7" id="KW-0805">Transcription regulation</keyword>
<dbReference type="InterPro" id="IPR036421">
    <property type="entry name" value="Fe_dep_repressor_sf"/>
</dbReference>
<evidence type="ECO:0000256" key="10">
    <source>
        <dbReference type="ARBA" id="ARBA00023163"/>
    </source>
</evidence>
<dbReference type="RefSeq" id="WP_126499471.1">
    <property type="nucleotide sequence ID" value="NZ_LR134479.1"/>
</dbReference>
<dbReference type="InterPro" id="IPR036390">
    <property type="entry name" value="WH_DNA-bd_sf"/>
</dbReference>
<evidence type="ECO:0000256" key="12">
    <source>
        <dbReference type="ARBA" id="ARBA00032593"/>
    </source>
</evidence>
<dbReference type="GO" id="GO:0045892">
    <property type="term" value="P:negative regulation of DNA-templated transcription"/>
    <property type="evidence" value="ECO:0007669"/>
    <property type="project" value="TreeGrafter"/>
</dbReference>
<dbReference type="GO" id="GO:0003700">
    <property type="term" value="F:DNA-binding transcription factor activity"/>
    <property type="evidence" value="ECO:0007669"/>
    <property type="project" value="InterPro"/>
</dbReference>
<evidence type="ECO:0000256" key="1">
    <source>
        <dbReference type="ARBA" id="ARBA00004496"/>
    </source>
</evidence>
<dbReference type="SMART" id="SM00899">
    <property type="entry name" value="FeoA"/>
    <property type="match status" value="1"/>
</dbReference>
<evidence type="ECO:0000256" key="9">
    <source>
        <dbReference type="ARBA" id="ARBA00023159"/>
    </source>
</evidence>
<keyword evidence="11" id="KW-0464">Manganese</keyword>
<evidence type="ECO:0000256" key="6">
    <source>
        <dbReference type="ARBA" id="ARBA00023004"/>
    </source>
</evidence>
<dbReference type="GO" id="GO:0046914">
    <property type="term" value="F:transition metal ion binding"/>
    <property type="evidence" value="ECO:0007669"/>
    <property type="project" value="InterPro"/>
</dbReference>
<keyword evidence="5" id="KW-0678">Repressor</keyword>
<dbReference type="Gene3D" id="2.30.30.90">
    <property type="match status" value="1"/>
</dbReference>
<keyword evidence="8" id="KW-0238">DNA-binding</keyword>
<dbReference type="FunFam" id="1.10.60.10:FF:000004">
    <property type="entry name" value="DtxR family transcriptional regulator"/>
    <property type="match status" value="1"/>
</dbReference>
<evidence type="ECO:0000256" key="8">
    <source>
        <dbReference type="ARBA" id="ARBA00023125"/>
    </source>
</evidence>
<evidence type="ECO:0000256" key="4">
    <source>
        <dbReference type="ARBA" id="ARBA00022490"/>
    </source>
</evidence>
<comment type="similarity">
    <text evidence="2">Belongs to the DtxR/MntR family.</text>
</comment>
<feature type="domain" description="HTH dtxR-type" evidence="13">
    <location>
        <begin position="6"/>
        <end position="68"/>
    </location>
</feature>
<dbReference type="SMART" id="SM00529">
    <property type="entry name" value="HTH_DTXR"/>
    <property type="match status" value="1"/>
</dbReference>
<reference evidence="14 15" key="1">
    <citation type="submission" date="2018-12" db="EMBL/GenBank/DDBJ databases">
        <authorList>
            <consortium name="Pathogen Informatics"/>
        </authorList>
    </citation>
    <scope>NUCLEOTIDE SEQUENCE [LARGE SCALE GENOMIC DNA]</scope>
    <source>
        <strain evidence="14 15">NCTC10207</strain>
    </source>
</reference>
<dbReference type="AlphaFoldDB" id="A0A7Z9A3C7"/>
<dbReference type="InterPro" id="IPR050536">
    <property type="entry name" value="DtxR_MntR_Metal-Reg"/>
</dbReference>